<dbReference type="GO" id="GO:0005634">
    <property type="term" value="C:nucleus"/>
    <property type="evidence" value="ECO:0007669"/>
    <property type="project" value="UniProtKB-SubCell"/>
</dbReference>
<dbReference type="CDD" id="cd03757">
    <property type="entry name" value="proteasome_beta_type_1"/>
    <property type="match status" value="1"/>
</dbReference>
<accession>A0A0B6XZ93</accession>
<reference evidence="5" key="1">
    <citation type="submission" date="2014-12" db="EMBL/GenBank/DDBJ databases">
        <title>Insight into the proteome of Arion vulgaris.</title>
        <authorList>
            <person name="Aradska J."/>
            <person name="Bulat T."/>
            <person name="Smidak R."/>
            <person name="Sarate P."/>
            <person name="Gangsoo J."/>
            <person name="Sialana F."/>
            <person name="Bilban M."/>
            <person name="Lubec G."/>
        </authorList>
    </citation>
    <scope>NUCLEOTIDE SEQUENCE</scope>
    <source>
        <tissue evidence="5">Skin</tissue>
    </source>
</reference>
<evidence type="ECO:0000256" key="3">
    <source>
        <dbReference type="ARBA" id="ARBA00023242"/>
    </source>
</evidence>
<keyword evidence="3 4" id="KW-0539">Nucleus</keyword>
<dbReference type="InterPro" id="IPR016050">
    <property type="entry name" value="Proteasome_bsu_CS"/>
</dbReference>
<name>A0A0B6XZ93_9EUPU</name>
<comment type="function">
    <text evidence="4">Component of the proteasome, a multicatalytic proteinase complex which is characterized by its ability to cleave peptides with Arg, Phe, Tyr, Leu, and Glu adjacent to the leaving group at neutral or slightly basic pH. The proteasome has an ATP-dependent proteolytic activity.</text>
</comment>
<keyword evidence="2 4" id="KW-0647">Proteasome</keyword>
<protein>
    <recommendedName>
        <fullName evidence="4">Proteasome subunit beta</fullName>
    </recommendedName>
</protein>
<proteinExistence type="inferred from homology"/>
<dbReference type="SUPFAM" id="SSF56235">
    <property type="entry name" value="N-terminal nucleophile aminohydrolases (Ntn hydrolases)"/>
    <property type="match status" value="1"/>
</dbReference>
<sequence length="238" mass="26120">MASSNMMSFHGVNKSLADYTTPIQTHFNPYDYNGGTVLAVAGENYALIATDTRLSQGFSIHSHDSPKTYSLSNNTMLGCCGFHGDVLTLTKILAARLQIFEKDHNKLMSTPSVAAMLSTILYYRRFFPYYTHNVVAGLDEDGKGCVYSFDPVGSYEREVFRAKGSAASMLQPLLDNQIGGKNQQGYTAVPIPLDKCVALVKDVFTSAAERDIYTGDGVLISIITKDGIKSEKFPLRKD</sequence>
<dbReference type="InterPro" id="IPR029055">
    <property type="entry name" value="Ntn_hydrolases_N"/>
</dbReference>
<comment type="subcellular location">
    <subcellularLocation>
        <location evidence="4">Cytoplasm</location>
    </subcellularLocation>
    <subcellularLocation>
        <location evidence="4">Nucleus</location>
    </subcellularLocation>
</comment>
<gene>
    <name evidence="5" type="primary">ORF6936</name>
</gene>
<keyword evidence="1 4" id="KW-0963">Cytoplasm</keyword>
<dbReference type="FunFam" id="3.60.20.10:FF:000033">
    <property type="entry name" value="Proteasome subunit beta"/>
    <property type="match status" value="1"/>
</dbReference>
<comment type="similarity">
    <text evidence="4">Belongs to the peptidase T1B family.</text>
</comment>
<dbReference type="AlphaFoldDB" id="A0A0B6XZ93"/>
<organism evidence="5">
    <name type="scientific">Arion vulgaris</name>
    <dbReference type="NCBI Taxonomy" id="1028688"/>
    <lineage>
        <taxon>Eukaryota</taxon>
        <taxon>Metazoa</taxon>
        <taxon>Spiralia</taxon>
        <taxon>Lophotrochozoa</taxon>
        <taxon>Mollusca</taxon>
        <taxon>Gastropoda</taxon>
        <taxon>Heterobranchia</taxon>
        <taxon>Euthyneura</taxon>
        <taxon>Panpulmonata</taxon>
        <taxon>Eupulmonata</taxon>
        <taxon>Stylommatophora</taxon>
        <taxon>Helicina</taxon>
        <taxon>Arionoidea</taxon>
        <taxon>Arionidae</taxon>
        <taxon>Arion</taxon>
    </lineage>
</organism>
<dbReference type="GO" id="GO:0051603">
    <property type="term" value="P:proteolysis involved in protein catabolic process"/>
    <property type="evidence" value="ECO:0007669"/>
    <property type="project" value="InterPro"/>
</dbReference>
<dbReference type="InterPro" id="IPR001353">
    <property type="entry name" value="Proteasome_sua/b"/>
</dbReference>
<dbReference type="InterPro" id="IPR023333">
    <property type="entry name" value="Proteasome_suB-type"/>
</dbReference>
<dbReference type="PROSITE" id="PS51476">
    <property type="entry name" value="PROTEASOME_BETA_2"/>
    <property type="match status" value="1"/>
</dbReference>
<dbReference type="Gene3D" id="3.60.20.10">
    <property type="entry name" value="Glutamine Phosphoribosylpyrophosphate, subunit 1, domain 1"/>
    <property type="match status" value="1"/>
</dbReference>
<evidence type="ECO:0000256" key="1">
    <source>
        <dbReference type="ARBA" id="ARBA00022490"/>
    </source>
</evidence>
<evidence type="ECO:0000256" key="2">
    <source>
        <dbReference type="ARBA" id="ARBA00022942"/>
    </source>
</evidence>
<evidence type="ECO:0000313" key="5">
    <source>
        <dbReference type="EMBL" id="CEK49229.1"/>
    </source>
</evidence>
<dbReference type="PROSITE" id="PS00854">
    <property type="entry name" value="PROTEASOME_BETA_1"/>
    <property type="match status" value="1"/>
</dbReference>
<dbReference type="Pfam" id="PF00227">
    <property type="entry name" value="Proteasome"/>
    <property type="match status" value="1"/>
</dbReference>
<dbReference type="PANTHER" id="PTHR32194:SF2">
    <property type="entry name" value="PROTEASOME SUBUNIT BETA TYPE-1"/>
    <property type="match status" value="1"/>
</dbReference>
<comment type="subunit">
    <text evidence="4">Component of the proteasome complex.</text>
</comment>
<dbReference type="GO" id="GO:0005737">
    <property type="term" value="C:cytoplasm"/>
    <property type="evidence" value="ECO:0007669"/>
    <property type="project" value="UniProtKB-SubCell"/>
</dbReference>
<evidence type="ECO:0000256" key="4">
    <source>
        <dbReference type="RuleBase" id="RU004203"/>
    </source>
</evidence>
<dbReference type="PANTHER" id="PTHR32194">
    <property type="entry name" value="METALLOPROTEASE TLDD"/>
    <property type="match status" value="1"/>
</dbReference>
<dbReference type="GO" id="GO:0005839">
    <property type="term" value="C:proteasome core complex"/>
    <property type="evidence" value="ECO:0007669"/>
    <property type="project" value="InterPro"/>
</dbReference>
<dbReference type="EMBL" id="HACG01002364">
    <property type="protein sequence ID" value="CEK49229.1"/>
    <property type="molecule type" value="Transcribed_RNA"/>
</dbReference>